<evidence type="ECO:0000256" key="2">
    <source>
        <dbReference type="SAM" id="Phobius"/>
    </source>
</evidence>
<feature type="domain" description="Thioredoxin-like fold" evidence="3">
    <location>
        <begin position="104"/>
        <end position="274"/>
    </location>
</feature>
<feature type="compositionally biased region" description="Basic and acidic residues" evidence="1">
    <location>
        <begin position="8"/>
        <end position="28"/>
    </location>
</feature>
<protein>
    <submittedName>
        <fullName evidence="4">DsbA family protein</fullName>
    </submittedName>
</protein>
<dbReference type="InterPro" id="IPR012336">
    <property type="entry name" value="Thioredoxin-like_fold"/>
</dbReference>
<reference evidence="5" key="1">
    <citation type="journal article" date="2019" name="Int. J. Syst. Evol. Microbiol.">
        <title>The Global Catalogue of Microorganisms (GCM) 10K type strain sequencing project: providing services to taxonomists for standard genome sequencing and annotation.</title>
        <authorList>
            <consortium name="The Broad Institute Genomics Platform"/>
            <consortium name="The Broad Institute Genome Sequencing Center for Infectious Disease"/>
            <person name="Wu L."/>
            <person name="Ma J."/>
        </authorList>
    </citation>
    <scope>NUCLEOTIDE SEQUENCE [LARGE SCALE GENOMIC DNA]</scope>
    <source>
        <strain evidence="5">CGMCC 1.12471</strain>
    </source>
</reference>
<sequence>MSNAPRQSKNERRDAAREKARQERVRQQKREKRNRAVLQVSIGAVIIAIVAVVAVIIVNSVRPPGPGPANMANGGITLEGPQLTAVRTPAAAASATPSPEATSSDGKVRIQIFEDFACPYCKQFEDSNGPQVEELVKSGAAIVQYYPVAILDRLYPDKYSTRAANAAAAVANWSPNEWEAFHTRLYAIQPEEGVATSGPSDDQIIAVARQVGVKNLDQVSQAVKDSRFDAWVTARTAEFTEKRGALQGAALPPSWGGSTPTVLVNGQYYTGAPSDTAAFGAFVTSVGGTTGATPTPTPTPSASK</sequence>
<dbReference type="RefSeq" id="WP_377933599.1">
    <property type="nucleotide sequence ID" value="NZ_JBHUEA010000009.1"/>
</dbReference>
<dbReference type="Proteomes" id="UP001597347">
    <property type="component" value="Unassembled WGS sequence"/>
</dbReference>
<evidence type="ECO:0000256" key="1">
    <source>
        <dbReference type="SAM" id="MobiDB-lite"/>
    </source>
</evidence>
<keyword evidence="2" id="KW-1133">Transmembrane helix</keyword>
<comment type="caution">
    <text evidence="4">The sequence shown here is derived from an EMBL/GenBank/DDBJ whole genome shotgun (WGS) entry which is preliminary data.</text>
</comment>
<accession>A0ABW4LDQ5</accession>
<organism evidence="4 5">
    <name type="scientific">Amnibacterium endophyticum</name>
    <dbReference type="NCBI Taxonomy" id="2109337"/>
    <lineage>
        <taxon>Bacteria</taxon>
        <taxon>Bacillati</taxon>
        <taxon>Actinomycetota</taxon>
        <taxon>Actinomycetes</taxon>
        <taxon>Micrococcales</taxon>
        <taxon>Microbacteriaceae</taxon>
        <taxon>Amnibacterium</taxon>
    </lineage>
</organism>
<proteinExistence type="predicted"/>
<dbReference type="Pfam" id="PF13462">
    <property type="entry name" value="Thioredoxin_4"/>
    <property type="match status" value="1"/>
</dbReference>
<feature type="region of interest" description="Disordered" evidence="1">
    <location>
        <begin position="1"/>
        <end position="33"/>
    </location>
</feature>
<name>A0ABW4LDQ5_9MICO</name>
<dbReference type="SUPFAM" id="SSF52833">
    <property type="entry name" value="Thioredoxin-like"/>
    <property type="match status" value="1"/>
</dbReference>
<dbReference type="InterPro" id="IPR036249">
    <property type="entry name" value="Thioredoxin-like_sf"/>
</dbReference>
<evidence type="ECO:0000313" key="4">
    <source>
        <dbReference type="EMBL" id="MFD1721400.1"/>
    </source>
</evidence>
<gene>
    <name evidence="4" type="ORF">ACFSBI_07540</name>
</gene>
<dbReference type="Gene3D" id="3.40.30.10">
    <property type="entry name" value="Glutaredoxin"/>
    <property type="match status" value="1"/>
</dbReference>
<keyword evidence="2" id="KW-0812">Transmembrane</keyword>
<dbReference type="EMBL" id="JBHUEA010000009">
    <property type="protein sequence ID" value="MFD1721400.1"/>
    <property type="molecule type" value="Genomic_DNA"/>
</dbReference>
<evidence type="ECO:0000259" key="3">
    <source>
        <dbReference type="Pfam" id="PF13462"/>
    </source>
</evidence>
<feature type="transmembrane region" description="Helical" evidence="2">
    <location>
        <begin position="36"/>
        <end position="58"/>
    </location>
</feature>
<keyword evidence="2" id="KW-0472">Membrane</keyword>
<evidence type="ECO:0000313" key="5">
    <source>
        <dbReference type="Proteomes" id="UP001597347"/>
    </source>
</evidence>
<keyword evidence="5" id="KW-1185">Reference proteome</keyword>